<reference evidence="2" key="1">
    <citation type="submission" date="2021-02" db="EMBL/GenBank/DDBJ databases">
        <authorList>
            <person name="Dougan E. K."/>
            <person name="Rhodes N."/>
            <person name="Thang M."/>
            <person name="Chan C."/>
        </authorList>
    </citation>
    <scope>NUCLEOTIDE SEQUENCE</scope>
</reference>
<dbReference type="OrthoDB" id="10357166at2759"/>
<keyword evidence="3" id="KW-1185">Reference proteome</keyword>
<feature type="region of interest" description="Disordered" evidence="1">
    <location>
        <begin position="111"/>
        <end position="148"/>
    </location>
</feature>
<gene>
    <name evidence="2" type="ORF">PGLA1383_LOCUS7352</name>
</gene>
<name>A0A813DNF7_POLGL</name>
<feature type="non-terminal residue" evidence="2">
    <location>
        <position position="148"/>
    </location>
</feature>
<evidence type="ECO:0000313" key="3">
    <source>
        <dbReference type="Proteomes" id="UP000654075"/>
    </source>
</evidence>
<evidence type="ECO:0000313" key="2">
    <source>
        <dbReference type="EMBL" id="CAE8588558.1"/>
    </source>
</evidence>
<organism evidence="2 3">
    <name type="scientific">Polarella glacialis</name>
    <name type="common">Dinoflagellate</name>
    <dbReference type="NCBI Taxonomy" id="89957"/>
    <lineage>
        <taxon>Eukaryota</taxon>
        <taxon>Sar</taxon>
        <taxon>Alveolata</taxon>
        <taxon>Dinophyceae</taxon>
        <taxon>Suessiales</taxon>
        <taxon>Suessiaceae</taxon>
        <taxon>Polarella</taxon>
    </lineage>
</organism>
<protein>
    <submittedName>
        <fullName evidence="2">Uncharacterized protein</fullName>
    </submittedName>
</protein>
<sequence>VWHDDVNLNKKPVWSMTAPDRKMLDQMLGTWTPASSSCQPRAPDPGEYGDVSNCGHHGLFGAPKWSYARSSGRACLAPDPPQRIETEITLPSSFCGKDVRQHKAAHWSIYGKDRSKLGSGDKSWTPKPNNDVRPGPGTYDVARTPKWK</sequence>
<dbReference type="AlphaFoldDB" id="A0A813DNF7"/>
<feature type="non-terminal residue" evidence="2">
    <location>
        <position position="1"/>
    </location>
</feature>
<accession>A0A813DNF7</accession>
<comment type="caution">
    <text evidence="2">The sequence shown here is derived from an EMBL/GenBank/DDBJ whole genome shotgun (WGS) entry which is preliminary data.</text>
</comment>
<evidence type="ECO:0000256" key="1">
    <source>
        <dbReference type="SAM" id="MobiDB-lite"/>
    </source>
</evidence>
<proteinExistence type="predicted"/>
<dbReference type="Proteomes" id="UP000654075">
    <property type="component" value="Unassembled WGS sequence"/>
</dbReference>
<dbReference type="EMBL" id="CAJNNV010003204">
    <property type="protein sequence ID" value="CAE8588558.1"/>
    <property type="molecule type" value="Genomic_DNA"/>
</dbReference>